<protein>
    <submittedName>
        <fullName evidence="1">Uncharacterized protein</fullName>
    </submittedName>
</protein>
<dbReference type="EMBL" id="KZ293519">
    <property type="protein sequence ID" value="PBK58921.1"/>
    <property type="molecule type" value="Genomic_DNA"/>
</dbReference>
<dbReference type="Proteomes" id="UP000218334">
    <property type="component" value="Unassembled WGS sequence"/>
</dbReference>
<sequence>MTTLETSARYGWTPIVKQGGSWEEDGHMARFRVCAVRTDISDFDAYAQLSMHPDRLQLVTETVPPATGDPRKEALQKLRFSSRRSSNLKPFRSGIRIAEELATVVDPIELATFASKRLHYSVLPILHEAFESESSDENWDLVVRLKPSQNGDTQSAYLLDFPLIFGRASGFN</sequence>
<evidence type="ECO:0000313" key="1">
    <source>
        <dbReference type="EMBL" id="PBK58921.1"/>
    </source>
</evidence>
<name>A0A2H3AJ49_9AGAR</name>
<gene>
    <name evidence="1" type="ORF">ARMSODRAFT_1027876</name>
</gene>
<organism evidence="1 2">
    <name type="scientific">Armillaria solidipes</name>
    <dbReference type="NCBI Taxonomy" id="1076256"/>
    <lineage>
        <taxon>Eukaryota</taxon>
        <taxon>Fungi</taxon>
        <taxon>Dikarya</taxon>
        <taxon>Basidiomycota</taxon>
        <taxon>Agaricomycotina</taxon>
        <taxon>Agaricomycetes</taxon>
        <taxon>Agaricomycetidae</taxon>
        <taxon>Agaricales</taxon>
        <taxon>Marasmiineae</taxon>
        <taxon>Physalacriaceae</taxon>
        <taxon>Armillaria</taxon>
    </lineage>
</organism>
<evidence type="ECO:0000313" key="2">
    <source>
        <dbReference type="Proteomes" id="UP000218334"/>
    </source>
</evidence>
<accession>A0A2H3AJ49</accession>
<keyword evidence="2" id="KW-1185">Reference proteome</keyword>
<dbReference type="AlphaFoldDB" id="A0A2H3AJ49"/>
<reference evidence="2" key="1">
    <citation type="journal article" date="2017" name="Nat. Ecol. Evol.">
        <title>Genome expansion and lineage-specific genetic innovations in the forest pathogenic fungi Armillaria.</title>
        <authorList>
            <person name="Sipos G."/>
            <person name="Prasanna A.N."/>
            <person name="Walter M.C."/>
            <person name="O'Connor E."/>
            <person name="Balint B."/>
            <person name="Krizsan K."/>
            <person name="Kiss B."/>
            <person name="Hess J."/>
            <person name="Varga T."/>
            <person name="Slot J."/>
            <person name="Riley R."/>
            <person name="Boka B."/>
            <person name="Rigling D."/>
            <person name="Barry K."/>
            <person name="Lee J."/>
            <person name="Mihaltcheva S."/>
            <person name="LaButti K."/>
            <person name="Lipzen A."/>
            <person name="Waldron R."/>
            <person name="Moloney N.M."/>
            <person name="Sperisen C."/>
            <person name="Kredics L."/>
            <person name="Vagvoelgyi C."/>
            <person name="Patrignani A."/>
            <person name="Fitzpatrick D."/>
            <person name="Nagy I."/>
            <person name="Doyle S."/>
            <person name="Anderson J.B."/>
            <person name="Grigoriev I.V."/>
            <person name="Gueldener U."/>
            <person name="Muensterkoetter M."/>
            <person name="Nagy L.G."/>
        </authorList>
    </citation>
    <scope>NUCLEOTIDE SEQUENCE [LARGE SCALE GENOMIC DNA]</scope>
    <source>
        <strain evidence="2">28-4</strain>
    </source>
</reference>
<proteinExistence type="predicted"/>